<reference evidence="1 2" key="1">
    <citation type="journal article" date="2017" name="J. Biotechnol.">
        <title>The complete genome sequence of Streptomyces autolyticus CGMCC 0516, the producer of geldanamycin, autolytimycin, reblastatin and elaiophylin.</title>
        <authorList>
            <person name="Yin M."/>
            <person name="Jiang M."/>
            <person name="Ren Z."/>
            <person name="Dong Y."/>
            <person name="Lu T."/>
        </authorList>
    </citation>
    <scope>NUCLEOTIDE SEQUENCE [LARGE SCALE GENOMIC DNA]</scope>
    <source>
        <strain evidence="1 2">CGMCC0516</strain>
    </source>
</reference>
<dbReference type="Proteomes" id="UP000187851">
    <property type="component" value="Chromosome"/>
</dbReference>
<dbReference type="EMBL" id="CP019458">
    <property type="protein sequence ID" value="AQA12809.1"/>
    <property type="molecule type" value="Genomic_DNA"/>
</dbReference>
<organism evidence="1 2">
    <name type="scientific">Streptomyces autolyticus</name>
    <dbReference type="NCBI Taxonomy" id="75293"/>
    <lineage>
        <taxon>Bacteria</taxon>
        <taxon>Bacillati</taxon>
        <taxon>Actinomycetota</taxon>
        <taxon>Actinomycetes</taxon>
        <taxon>Kitasatosporales</taxon>
        <taxon>Streptomycetaceae</taxon>
        <taxon>Streptomyces</taxon>
    </lineage>
</organism>
<accession>A0ABN4W6B8</accession>
<protein>
    <submittedName>
        <fullName evidence="1">Uncharacterized protein</fullName>
    </submittedName>
</protein>
<proteinExistence type="predicted"/>
<dbReference type="RefSeq" id="WP_069861069.1">
    <property type="nucleotide sequence ID" value="NZ_CP019458.1"/>
</dbReference>
<evidence type="ECO:0000313" key="1">
    <source>
        <dbReference type="EMBL" id="AQA12809.1"/>
    </source>
</evidence>
<keyword evidence="2" id="KW-1185">Reference proteome</keyword>
<name>A0ABN4W6B8_9ACTN</name>
<gene>
    <name evidence="1" type="ORF">BV401_22575</name>
</gene>
<sequence length="140" mass="16160">MATHYPREDGSPLPDWSEFGEADREHLAQQTPYRLQRIMYACEVGVVPADAFAADIAAADRRLRALLNTEPAARRYFGTWTFAKVAHETDPMRAAEAEYYLCDALIEYGNQHYGWVWDKSFPVLDHTLYGRYEARPTDRQ</sequence>
<evidence type="ECO:0000313" key="2">
    <source>
        <dbReference type="Proteomes" id="UP000187851"/>
    </source>
</evidence>